<sequence>MKTVFGPVSSWRFGRSIGVDPLCQNVCSFDCVYCQVGPTLNKTIQKEIFISTDRIEEDLKRVLPGASADVVTISGYGEPTLAKNLDEIIEVIRGLTDLPIAILTNSSTLPLGKMRRTLRDLDIVVAKLDAYNYSLFEEINRPVKGLHFGDILKWIKKFKSSFEGRLELQTMFIEKNKDYAGELAKVAAEIQPDKVYINTPLRHSPEGHLSEDQMYEIEKHFEGLNVSSVCNSKKYRSYKEVLNGRSVQG</sequence>
<dbReference type="InterPro" id="IPR013785">
    <property type="entry name" value="Aldolase_TIM"/>
</dbReference>
<comment type="caution">
    <text evidence="8">The sequence shown here is derived from an EMBL/GenBank/DDBJ whole genome shotgun (WGS) entry which is preliminary data.</text>
</comment>
<name>A0A2A2H0I6_METBR</name>
<dbReference type="PROSITE" id="PS51918">
    <property type="entry name" value="RADICAL_SAM"/>
    <property type="match status" value="1"/>
</dbReference>
<keyword evidence="3" id="KW-0949">S-adenosyl-L-methionine</keyword>
<dbReference type="PANTHER" id="PTHR43787:SF11">
    <property type="entry name" value="UPF0026 PROTEIN SLR1464"/>
    <property type="match status" value="1"/>
</dbReference>
<dbReference type="RefSeq" id="WP_069583220.1">
    <property type="nucleotide sequence ID" value="NZ_LMVM01000041.1"/>
</dbReference>
<proteinExistence type="predicted"/>
<dbReference type="AlphaFoldDB" id="A0A2A2H0I6"/>
<evidence type="ECO:0000259" key="7">
    <source>
        <dbReference type="PROSITE" id="PS51918"/>
    </source>
</evidence>
<evidence type="ECO:0000256" key="3">
    <source>
        <dbReference type="ARBA" id="ARBA00022691"/>
    </source>
</evidence>
<evidence type="ECO:0000256" key="1">
    <source>
        <dbReference type="ARBA" id="ARBA00001966"/>
    </source>
</evidence>
<dbReference type="InterPro" id="IPR040084">
    <property type="entry name" value="GTPase_Obg"/>
</dbReference>
<dbReference type="EMBL" id="LMVM01000041">
    <property type="protein sequence ID" value="PAV02909.1"/>
    <property type="molecule type" value="Genomic_DNA"/>
</dbReference>
<dbReference type="SUPFAM" id="SSF102114">
    <property type="entry name" value="Radical SAM enzymes"/>
    <property type="match status" value="1"/>
</dbReference>
<reference evidence="8 9" key="1">
    <citation type="journal article" date="2017" name="BMC Genomics">
        <title>Genomic analysis of methanogenic archaea reveals a shift towards energy conservation.</title>
        <authorList>
            <person name="Gilmore S.P."/>
            <person name="Henske J.K."/>
            <person name="Sexton J.A."/>
            <person name="Solomon K.V."/>
            <person name="Seppala S."/>
            <person name="Yoo J.I."/>
            <person name="Huyett L.M."/>
            <person name="Pressman A."/>
            <person name="Cogan J.Z."/>
            <person name="Kivenson V."/>
            <person name="Peng X."/>
            <person name="Tan Y."/>
            <person name="Valentine D.L."/>
            <person name="O'Malley M.A."/>
        </authorList>
    </citation>
    <scope>NUCLEOTIDE SEQUENCE [LARGE SCALE GENOMIC DNA]</scope>
    <source>
        <strain evidence="8 9">M.o.H.</strain>
    </source>
</reference>
<accession>A0A2A2H0I6</accession>
<dbReference type="InterPro" id="IPR007197">
    <property type="entry name" value="rSAM"/>
</dbReference>
<dbReference type="InterPro" id="IPR058240">
    <property type="entry name" value="rSAM_sf"/>
</dbReference>
<comment type="cofactor">
    <cofactor evidence="1">
        <name>[4Fe-4S] cluster</name>
        <dbReference type="ChEBI" id="CHEBI:49883"/>
    </cofactor>
</comment>
<dbReference type="SFLD" id="SFLDS00029">
    <property type="entry name" value="Radical_SAM"/>
    <property type="match status" value="1"/>
</dbReference>
<evidence type="ECO:0000313" key="8">
    <source>
        <dbReference type="EMBL" id="PAV02909.1"/>
    </source>
</evidence>
<dbReference type="SFLD" id="SFLDG01083">
    <property type="entry name" value="Uncharacterised_Radical_SAM_Su"/>
    <property type="match status" value="1"/>
</dbReference>
<evidence type="ECO:0000256" key="4">
    <source>
        <dbReference type="ARBA" id="ARBA00022723"/>
    </source>
</evidence>
<dbReference type="Gene3D" id="3.20.20.70">
    <property type="entry name" value="Aldolase class I"/>
    <property type="match status" value="1"/>
</dbReference>
<feature type="domain" description="Radical SAM core" evidence="7">
    <location>
        <begin position="12"/>
        <end position="234"/>
    </location>
</feature>
<evidence type="ECO:0000256" key="6">
    <source>
        <dbReference type="ARBA" id="ARBA00023014"/>
    </source>
</evidence>
<dbReference type="Proteomes" id="UP000217784">
    <property type="component" value="Unassembled WGS sequence"/>
</dbReference>
<protein>
    <recommendedName>
        <fullName evidence="7">Radical SAM core domain-containing protein</fullName>
    </recommendedName>
</protein>
<keyword evidence="6" id="KW-0411">Iron-sulfur</keyword>
<gene>
    <name evidence="8" type="ORF">ASJ80_03630</name>
</gene>
<keyword evidence="4" id="KW-0479">Metal-binding</keyword>
<keyword evidence="2" id="KW-0004">4Fe-4S</keyword>
<keyword evidence="5" id="KW-0408">Iron</keyword>
<evidence type="ECO:0000313" key="9">
    <source>
        <dbReference type="Proteomes" id="UP000217784"/>
    </source>
</evidence>
<dbReference type="GO" id="GO:0046872">
    <property type="term" value="F:metal ion binding"/>
    <property type="evidence" value="ECO:0007669"/>
    <property type="project" value="UniProtKB-KW"/>
</dbReference>
<organism evidence="8 9">
    <name type="scientific">Methanobacterium bryantii</name>
    <dbReference type="NCBI Taxonomy" id="2161"/>
    <lineage>
        <taxon>Archaea</taxon>
        <taxon>Methanobacteriati</taxon>
        <taxon>Methanobacteriota</taxon>
        <taxon>Methanomada group</taxon>
        <taxon>Methanobacteria</taxon>
        <taxon>Methanobacteriales</taxon>
        <taxon>Methanobacteriaceae</taxon>
        <taxon>Methanobacterium</taxon>
    </lineage>
</organism>
<keyword evidence="9" id="KW-1185">Reference proteome</keyword>
<dbReference type="OrthoDB" id="17974at2157"/>
<dbReference type="CDD" id="cd01335">
    <property type="entry name" value="Radical_SAM"/>
    <property type="match status" value="1"/>
</dbReference>
<dbReference type="PANTHER" id="PTHR43787">
    <property type="entry name" value="FEMO COFACTOR BIOSYNTHESIS PROTEIN NIFB-RELATED"/>
    <property type="match status" value="1"/>
</dbReference>
<evidence type="ECO:0000256" key="2">
    <source>
        <dbReference type="ARBA" id="ARBA00022485"/>
    </source>
</evidence>
<dbReference type="GO" id="GO:0051539">
    <property type="term" value="F:4 iron, 4 sulfur cluster binding"/>
    <property type="evidence" value="ECO:0007669"/>
    <property type="project" value="UniProtKB-KW"/>
</dbReference>
<evidence type="ECO:0000256" key="5">
    <source>
        <dbReference type="ARBA" id="ARBA00023004"/>
    </source>
</evidence>
<dbReference type="GO" id="GO:0003824">
    <property type="term" value="F:catalytic activity"/>
    <property type="evidence" value="ECO:0007669"/>
    <property type="project" value="InterPro"/>
</dbReference>
<dbReference type="Pfam" id="PF04055">
    <property type="entry name" value="Radical_SAM"/>
    <property type="match status" value="1"/>
</dbReference>